<gene>
    <name evidence="4" type="ORF">PCOR1329_LOCUS7464</name>
</gene>
<dbReference type="InterPro" id="IPR009091">
    <property type="entry name" value="RCC1/BLIP-II"/>
</dbReference>
<dbReference type="Proteomes" id="UP001189429">
    <property type="component" value="Unassembled WGS sequence"/>
</dbReference>
<name>A0ABN9PZM9_9DINO</name>
<evidence type="ECO:0000313" key="4">
    <source>
        <dbReference type="EMBL" id="CAK0798807.1"/>
    </source>
</evidence>
<protein>
    <submittedName>
        <fullName evidence="4">Uncharacterized protein</fullName>
    </submittedName>
</protein>
<feature type="region of interest" description="Disordered" evidence="3">
    <location>
        <begin position="1379"/>
        <end position="1482"/>
    </location>
</feature>
<feature type="coiled-coil region" evidence="2">
    <location>
        <begin position="1998"/>
        <end position="2025"/>
    </location>
</feature>
<feature type="compositionally biased region" description="Basic and acidic residues" evidence="3">
    <location>
        <begin position="1379"/>
        <end position="1411"/>
    </location>
</feature>
<evidence type="ECO:0000256" key="1">
    <source>
        <dbReference type="ARBA" id="ARBA00022737"/>
    </source>
</evidence>
<evidence type="ECO:0000256" key="2">
    <source>
        <dbReference type="SAM" id="Coils"/>
    </source>
</evidence>
<dbReference type="PANTHER" id="PTHR45622">
    <property type="entry name" value="UBIQUITIN-PROTEIN LIGASE E3A-RELATED"/>
    <property type="match status" value="1"/>
</dbReference>
<dbReference type="PANTHER" id="PTHR45622:SF70">
    <property type="entry name" value="SECRETION-REGULATING GUANINE NUCLEOTIDE EXCHANGE FACTOR"/>
    <property type="match status" value="1"/>
</dbReference>
<sequence length="2407" mass="261674">MFAAGYGRTVLLGSDGTAVACGDNEEGQCELPAQDGGETYSQVAAGAQRTALLRSDGTAVACGENFFGQCELPPPIGDLCYSQVAAGGGRTVLLRSDGAALACGENCSGQCEIPALVGDLIYSQVAAGCCFTVLLRSDGTAVACGENGDGQCEIPALVGNATYTQELKNTVKQRLRIKYGSPPASSNQRRLHILRICLARSAHRIDKLMAMHGLPNAGDCDADGGDGVEGVERGGGIDAGAAQAEGDVPQRMLDPPKSAVDNEMHRRLAGEWLASRPLAQCIFVRTVMEPLRDYLALQLHLASDTWGHSQQYVDAVRAAGATAPMRDYRLGVAVRKLLDTRFRGKQDRFFMNGELWENLLPPNCKTLSNRSMAFKLLSASSFCMEATLERHFDATPLAFFRVMLESEDPASYMSQVKKCILDPFVRRFIEITEKDGGTLNSHVTRARIELLLMMADVCISRIEVGHASIRRRIFARSVRTKGCDLDQLSAEFVLEKARHSVATSAWFLPNGASAAQPPGHRPGDARRQASHSGGGGAWRAYIRNESRGTEGRPDLRALAQAYKHIGDEMKAMLQEQGSRATEVHRDMRKCTGRPASSFGLTTSEVRRHQRQQQHEAAVQRALAASSGNPIPLEDEAASAMEQAHRGEISVQQAVDRVKREKRISKEVAGQRAAKDAAFVAHRVSQLNAQEEMFMQAVPGIDQLSNELAPIPTASTLSISLVPDTHCCATMVRMLHDSSKRTNLGKTMDADWKRKHKPILHDECEPLPPRPQRRGKPPCHEVGQCLCSPEGHQTYMFRNRFLREMKHHFNKRNFPYHMGLLMNRDAVARLTGRRPAIDNPWAAAAGEAVDARTDVMFLHIGYHSFSPCSPSFLRLRPRSDLPARLGDGYVELEVNPLHALKKGSRYFAMRRDHFTATSSVQSGAAEGGITVWSQRRTLNPWACNPLQMRLSVERLQNQVRADARELKEVRGILAGVFKGASKFAGNSFKLPKVEITKALTDLRMFQIVRKDLSWELEWYSIVSSRKFLVEFKPKHVTVALDSGIGDDGMGDAACTDESDEAHHYLNDGSEGFDPGEDVRGLLDGLSDDDIGAGVDYLGGDAPADVADAHMAFEQAFIQSSRAFAFAFGRWDEFAQSLEAAGQSSGPASEAYRSWWAGLDFGEASGRVPPQAGKLWAKHAVSNGVSTPVGDQCLDCRDFQWDTSPVWRSFEEMAAENTGNENNAVSAGLAVKRGEKARDFIPSTVTASHSSGYTVKRYVNVLNASELRAELDRDPKGMVVKHVPTMMLPNPREPGSVEKVWQFEYDPLSKYRVVEFFDTFMADCCTQRLTPDRHYFNQQDSRCLNQVCGEVLSEALVPNEKGATLEASFIVAPPKLDDIKAKSAGLNERRDSNRAARRGADHMEPTTRDDRLGGDGGDGDPSDEGGAVVVEAASSGSRQPPMPPPAAPRRQSSGMSLHHDPLTPIAARTPPGGAARSPEGMDDAASVAGESLVSFRTAGGLEGSQLPAQVRIQSLSQETVVVYMESKLSSLDFVGAMTKGKQGVAKHHAADAAEKLHKHGWTDEAKEMRKKLNIFNYAEMLHYSVIMDQSPEMLHLALDALKDEGIPIPSDVHKNLLHRAKNEQLKGKCDENVAKELVTITLPWRASQVTAGEVYNVKAPKAALCECLDSPWKVSFFSQDGWEQIIEPLIMAGDGGIPVLSSVLEYIEKFCMEVAEAEMEVPSAELSCLVDMMGTITFVYQILNPNLLLAEDVELAAFTNAPEVYQGKGRIFRSVLDALKGYDEWLKRFNAVCRSVGQISELGHTYQRCRADMAEATDETRAVALSKVLPNVPRLQAGLVNGMMQPLEDMLVDLIRAEVVATKRRYADGKAIVEDVQAFQKILAIASDSFPFLNDISEWMADISTILLSAQAGATLDEFVKAVKEVAQEASTQTLSQLGVVVQRSLGLKLQRPGDVNLFMDACQKIDEFMLHGVSLFCSEGLAMPTDELKQNLGYSKDLLMMEREALDELRRVNKSAENAFAEFTEIGSTHGVTDLLAKLAGPADAAIGNAVKTTLDSMHENVADALLTVTTWQGGVENGHWTNGLEHNDWKTVKATLDVTVCKMPDPLRFHACLGRLTEAHQDAADLVAAFDSDVDPRFASFPDLVVKGLTTYVSGLIVYDLEAHKADKVKKRTAIGKRVEMLRSIGVDPSSVLHAAVWAQTEKARCLQSDGAAVAFGCNRDGQCELPALDGELTCSRVAAGCAHAVLLMSDGAAVACGRNGDGQCELPVPDEDLTYSQVAAGRVHTVLLRSDGAAVACGGNDNAQCELSAPVGGVTYVAHLLPALLLQASVQGESIRFVSAGGVERCRIPGAGPTVRLADIFGQVTTSHRAARWGPGVWRIGAVLPDGRLLSSVAAEETVGGVFGPG</sequence>
<accession>A0ABN9PZM9</accession>
<evidence type="ECO:0000256" key="3">
    <source>
        <dbReference type="SAM" id="MobiDB-lite"/>
    </source>
</evidence>
<feature type="region of interest" description="Disordered" evidence="3">
    <location>
        <begin position="512"/>
        <end position="538"/>
    </location>
</feature>
<reference evidence="4" key="1">
    <citation type="submission" date="2023-10" db="EMBL/GenBank/DDBJ databases">
        <authorList>
            <person name="Chen Y."/>
            <person name="Shah S."/>
            <person name="Dougan E. K."/>
            <person name="Thang M."/>
            <person name="Chan C."/>
        </authorList>
    </citation>
    <scope>NUCLEOTIDE SEQUENCE [LARGE SCALE GENOMIC DNA]</scope>
</reference>
<keyword evidence="2" id="KW-0175">Coiled coil</keyword>
<dbReference type="EMBL" id="CAUYUJ010002022">
    <property type="protein sequence ID" value="CAK0798807.1"/>
    <property type="molecule type" value="Genomic_DNA"/>
</dbReference>
<keyword evidence="1" id="KW-0677">Repeat</keyword>
<organism evidence="4 5">
    <name type="scientific">Prorocentrum cordatum</name>
    <dbReference type="NCBI Taxonomy" id="2364126"/>
    <lineage>
        <taxon>Eukaryota</taxon>
        <taxon>Sar</taxon>
        <taxon>Alveolata</taxon>
        <taxon>Dinophyceae</taxon>
        <taxon>Prorocentrales</taxon>
        <taxon>Prorocentraceae</taxon>
        <taxon>Prorocentrum</taxon>
    </lineage>
</organism>
<dbReference type="SUPFAM" id="SSF50985">
    <property type="entry name" value="RCC1/BLIP-II"/>
    <property type="match status" value="2"/>
</dbReference>
<dbReference type="Gene3D" id="2.130.10.30">
    <property type="entry name" value="Regulator of chromosome condensation 1/beta-lactamase-inhibitor protein II"/>
    <property type="match status" value="2"/>
</dbReference>
<evidence type="ECO:0000313" key="5">
    <source>
        <dbReference type="Proteomes" id="UP001189429"/>
    </source>
</evidence>
<dbReference type="Pfam" id="PF13540">
    <property type="entry name" value="RCC1_2"/>
    <property type="match status" value="1"/>
</dbReference>
<dbReference type="InterPro" id="IPR051709">
    <property type="entry name" value="Ub-ligase/GTPase-reg"/>
</dbReference>
<comment type="caution">
    <text evidence="4">The sequence shown here is derived from an EMBL/GenBank/DDBJ whole genome shotgun (WGS) entry which is preliminary data.</text>
</comment>
<keyword evidence="5" id="KW-1185">Reference proteome</keyword>
<proteinExistence type="predicted"/>